<dbReference type="InterPro" id="IPR014729">
    <property type="entry name" value="Rossmann-like_a/b/a_fold"/>
</dbReference>
<comment type="pathway">
    <text evidence="4">Cofactor biosynthesis; NAD(+) biosynthesis; NAD(+) from nicotinamide D-ribonucleotide: step 1/1.</text>
</comment>
<feature type="domain" description="Cytidyltransferase-like" evidence="6">
    <location>
        <begin position="5"/>
        <end position="135"/>
    </location>
</feature>
<dbReference type="NCBIfam" id="TIGR01527">
    <property type="entry name" value="arch_NMN_Atrans"/>
    <property type="match status" value="1"/>
</dbReference>
<dbReference type="InterPro" id="IPR004821">
    <property type="entry name" value="Cyt_trans-like"/>
</dbReference>
<dbReference type="HAMAP" id="MF_00243">
    <property type="entry name" value="NMN_adenylyltr"/>
    <property type="match status" value="1"/>
</dbReference>
<dbReference type="GO" id="GO:0005737">
    <property type="term" value="C:cytoplasm"/>
    <property type="evidence" value="ECO:0007669"/>
    <property type="project" value="UniProtKB-SubCell"/>
</dbReference>
<dbReference type="KEGG" id="sazo:D1868_01845"/>
<comment type="subcellular location">
    <subcellularLocation>
        <location evidence="4">Cytoplasm</location>
    </subcellularLocation>
</comment>
<evidence type="ECO:0000256" key="5">
    <source>
        <dbReference type="NCBIfam" id="TIGR01527"/>
    </source>
</evidence>
<dbReference type="GeneID" id="42797776"/>
<dbReference type="CDD" id="cd02166">
    <property type="entry name" value="NMNAT_Archaea"/>
    <property type="match status" value="1"/>
</dbReference>
<dbReference type="GO" id="GO:0009435">
    <property type="term" value="P:NAD+ biosynthetic process"/>
    <property type="evidence" value="ECO:0007669"/>
    <property type="project" value="UniProtKB-UniRule"/>
</dbReference>
<dbReference type="NCBIfam" id="NF002243">
    <property type="entry name" value="PRK01153.1"/>
    <property type="match status" value="1"/>
</dbReference>
<dbReference type="Pfam" id="PF01467">
    <property type="entry name" value="CTP_transf_like"/>
    <property type="match status" value="1"/>
</dbReference>
<reference evidence="7 8" key="1">
    <citation type="submission" date="2019-10" db="EMBL/GenBank/DDBJ databases">
        <title>Genome Sequences from Six Type Strain Members of the Archaeal Family Sulfolobaceae: Acidianus ambivalens, Acidianus infernus, Metallosphaera prunae, Stygiolobus azoricus, Sulfolobus metallicus, and Sulfurisphaera ohwakuensis.</title>
        <authorList>
            <person name="Counts J.A."/>
            <person name="Kelly R.M."/>
        </authorList>
    </citation>
    <scope>NUCLEOTIDE SEQUENCE [LARGE SCALE GENOMIC DNA]</scope>
    <source>
        <strain evidence="7 8">FC6</strain>
    </source>
</reference>
<keyword evidence="4" id="KW-0662">Pyridine nucleotide biosynthesis</keyword>
<protein>
    <recommendedName>
        <fullName evidence="4 5">Nicotinamide-nucleotide adenylyltransferase</fullName>
        <ecNumber evidence="4 5">2.7.7.1</ecNumber>
    </recommendedName>
    <alternativeName>
        <fullName evidence="4">NAD(+) diphosphorylase</fullName>
    </alternativeName>
    <alternativeName>
        <fullName evidence="4">NAD(+) pyrophosphorylase</fullName>
    </alternativeName>
    <alternativeName>
        <fullName evidence="4">NMN adenylyltransferase</fullName>
    </alternativeName>
</protein>
<keyword evidence="3 4" id="KW-0548">Nucleotidyltransferase</keyword>
<evidence type="ECO:0000256" key="1">
    <source>
        <dbReference type="ARBA" id="ARBA00010124"/>
    </source>
</evidence>
<gene>
    <name evidence="7" type="ORF">D1868_01845</name>
</gene>
<evidence type="ECO:0000256" key="4">
    <source>
        <dbReference type="HAMAP-Rule" id="MF_00243"/>
    </source>
</evidence>
<proteinExistence type="inferred from homology"/>
<organism evidence="7 8">
    <name type="scientific">Stygiolobus azoricus</name>
    <dbReference type="NCBI Taxonomy" id="41675"/>
    <lineage>
        <taxon>Archaea</taxon>
        <taxon>Thermoproteota</taxon>
        <taxon>Thermoprotei</taxon>
        <taxon>Sulfolobales</taxon>
        <taxon>Sulfolobaceae</taxon>
        <taxon>Stygiolobus</taxon>
    </lineage>
</organism>
<dbReference type="GO" id="GO:0005524">
    <property type="term" value="F:ATP binding"/>
    <property type="evidence" value="ECO:0007669"/>
    <property type="project" value="UniProtKB-KW"/>
</dbReference>
<comment type="catalytic activity">
    <reaction evidence="4">
        <text>beta-nicotinamide D-ribonucleotide + ATP + H(+) = diphosphate + NAD(+)</text>
        <dbReference type="Rhea" id="RHEA:21360"/>
        <dbReference type="ChEBI" id="CHEBI:14649"/>
        <dbReference type="ChEBI" id="CHEBI:15378"/>
        <dbReference type="ChEBI" id="CHEBI:30616"/>
        <dbReference type="ChEBI" id="CHEBI:33019"/>
        <dbReference type="ChEBI" id="CHEBI:57540"/>
        <dbReference type="EC" id="2.7.7.1"/>
    </reaction>
</comment>
<dbReference type="UniPathway" id="UPA00253">
    <property type="reaction ID" value="UER00600"/>
</dbReference>
<keyword evidence="4" id="KW-0520">NAD</keyword>
<dbReference type="AlphaFoldDB" id="A0A650CLU8"/>
<evidence type="ECO:0000256" key="3">
    <source>
        <dbReference type="ARBA" id="ARBA00022695"/>
    </source>
</evidence>
<dbReference type="EMBL" id="CP045483">
    <property type="protein sequence ID" value="QGR18854.1"/>
    <property type="molecule type" value="Genomic_DNA"/>
</dbReference>
<sequence length="172" mass="20033">MRRGLYPGRFQPFHLGHLQVVKWTLQRVDELIIVIGSAQESHTLSNPFTAGERMEMIRRALEGSNIDLSLIYFVPIPDILMNSVWVYHVKSFSPKFDVIISRNPLVMRLFKEAGYEVIEPPAYDRKIYNSTFIRRLIIENNNEWEKLVPAEVSAYIHEIRGDERLRSIAGFS</sequence>
<dbReference type="OrthoDB" id="264480at2157"/>
<keyword evidence="4" id="KW-0963">Cytoplasm</keyword>
<dbReference type="RefSeq" id="WP_156005074.1">
    <property type="nucleotide sequence ID" value="NZ_CP045483.1"/>
</dbReference>
<dbReference type="PANTHER" id="PTHR21342:SF0">
    <property type="entry name" value="BIFUNCTIONAL NMN ADENYLYLTRANSFERASE_NUDIX HYDROLASE"/>
    <property type="match status" value="1"/>
</dbReference>
<keyword evidence="4" id="KW-0067">ATP-binding</keyword>
<keyword evidence="4" id="KW-0547">Nucleotide-binding</keyword>
<keyword evidence="2 4" id="KW-0808">Transferase</keyword>
<dbReference type="Proteomes" id="UP000423396">
    <property type="component" value="Chromosome"/>
</dbReference>
<dbReference type="SUPFAM" id="SSF52374">
    <property type="entry name" value="Nucleotidylyl transferase"/>
    <property type="match status" value="1"/>
</dbReference>
<dbReference type="EC" id="2.7.7.1" evidence="4 5"/>
<dbReference type="NCBIfam" id="TIGR00125">
    <property type="entry name" value="cyt_tran_rel"/>
    <property type="match status" value="1"/>
</dbReference>
<name>A0A650CLU8_9CREN</name>
<dbReference type="InterPro" id="IPR006418">
    <property type="entry name" value="NMN_Atrans_arc"/>
</dbReference>
<accession>A0A650CLU8</accession>
<comment type="similarity">
    <text evidence="1 4">Belongs to the archaeal NMN adenylyltransferase family.</text>
</comment>
<evidence type="ECO:0000259" key="6">
    <source>
        <dbReference type="Pfam" id="PF01467"/>
    </source>
</evidence>
<evidence type="ECO:0000313" key="8">
    <source>
        <dbReference type="Proteomes" id="UP000423396"/>
    </source>
</evidence>
<evidence type="ECO:0000313" key="7">
    <source>
        <dbReference type="EMBL" id="QGR18854.1"/>
    </source>
</evidence>
<dbReference type="PANTHER" id="PTHR21342">
    <property type="entry name" value="PHOSPHOPANTETHEINE ADENYLYLTRANSFERASE"/>
    <property type="match status" value="1"/>
</dbReference>
<evidence type="ECO:0000256" key="2">
    <source>
        <dbReference type="ARBA" id="ARBA00022679"/>
    </source>
</evidence>
<dbReference type="GO" id="GO:0000309">
    <property type="term" value="F:nicotinamide-nucleotide adenylyltransferase activity"/>
    <property type="evidence" value="ECO:0007669"/>
    <property type="project" value="UniProtKB-UniRule"/>
</dbReference>
<keyword evidence="8" id="KW-1185">Reference proteome</keyword>
<dbReference type="Gene3D" id="3.40.50.620">
    <property type="entry name" value="HUPs"/>
    <property type="match status" value="1"/>
</dbReference>